<dbReference type="Proteomes" id="UP001597196">
    <property type="component" value="Unassembled WGS sequence"/>
</dbReference>
<protein>
    <recommendedName>
        <fullName evidence="3">Antitoxin VbhA domain-containing protein</fullName>
    </recommendedName>
</protein>
<keyword evidence="2" id="KW-1185">Reference proteome</keyword>
<organism evidence="1 2">
    <name type="scientific">Lacticaseibacillus mingshuiensis</name>
    <dbReference type="NCBI Taxonomy" id="2799574"/>
    <lineage>
        <taxon>Bacteria</taxon>
        <taxon>Bacillati</taxon>
        <taxon>Bacillota</taxon>
        <taxon>Bacilli</taxon>
        <taxon>Lactobacillales</taxon>
        <taxon>Lactobacillaceae</taxon>
        <taxon>Lacticaseibacillus</taxon>
    </lineage>
</organism>
<proteinExistence type="predicted"/>
<gene>
    <name evidence="1" type="ORF">ACFQ4P_12205</name>
</gene>
<evidence type="ECO:0008006" key="3">
    <source>
        <dbReference type="Google" id="ProtNLM"/>
    </source>
</evidence>
<sequence>MTANREEAALAKTTPLDRSLADLWAGRVTEAMSIEAYIQTISQAEDK</sequence>
<evidence type="ECO:0000313" key="2">
    <source>
        <dbReference type="Proteomes" id="UP001597196"/>
    </source>
</evidence>
<comment type="caution">
    <text evidence="1">The sequence shown here is derived from an EMBL/GenBank/DDBJ whole genome shotgun (WGS) entry which is preliminary data.</text>
</comment>
<name>A0ABW4CMD0_9LACO</name>
<evidence type="ECO:0000313" key="1">
    <source>
        <dbReference type="EMBL" id="MFD1430998.1"/>
    </source>
</evidence>
<dbReference type="RefSeq" id="WP_203628546.1">
    <property type="nucleotide sequence ID" value="NZ_BOLQ01000033.1"/>
</dbReference>
<accession>A0ABW4CMD0</accession>
<dbReference type="EMBL" id="JBHTOC010000024">
    <property type="protein sequence ID" value="MFD1430998.1"/>
    <property type="molecule type" value="Genomic_DNA"/>
</dbReference>
<reference evidence="2" key="1">
    <citation type="journal article" date="2019" name="Int. J. Syst. Evol. Microbiol.">
        <title>The Global Catalogue of Microorganisms (GCM) 10K type strain sequencing project: providing services to taxonomists for standard genome sequencing and annotation.</title>
        <authorList>
            <consortium name="The Broad Institute Genomics Platform"/>
            <consortium name="The Broad Institute Genome Sequencing Center for Infectious Disease"/>
            <person name="Wu L."/>
            <person name="Ma J."/>
        </authorList>
    </citation>
    <scope>NUCLEOTIDE SEQUENCE [LARGE SCALE GENOMIC DNA]</scope>
    <source>
        <strain evidence="2">CCM 8980</strain>
    </source>
</reference>